<evidence type="ECO:0000256" key="1">
    <source>
        <dbReference type="SAM" id="Phobius"/>
    </source>
</evidence>
<evidence type="ECO:0000313" key="2">
    <source>
        <dbReference type="EMBL" id="KDR52392.1"/>
    </source>
</evidence>
<dbReference type="PATRIC" id="fig|1122985.7.peg.1636"/>
<organism evidence="2 3">
    <name type="scientific">Hoylesella loescheii DSM 19665 = JCM 12249 = ATCC 15930</name>
    <dbReference type="NCBI Taxonomy" id="1122985"/>
    <lineage>
        <taxon>Bacteria</taxon>
        <taxon>Pseudomonadati</taxon>
        <taxon>Bacteroidota</taxon>
        <taxon>Bacteroidia</taxon>
        <taxon>Bacteroidales</taxon>
        <taxon>Prevotellaceae</taxon>
        <taxon>Hoylesella</taxon>
    </lineage>
</organism>
<keyword evidence="3" id="KW-1185">Reference proteome</keyword>
<sequence length="48" mass="5629">MAILFILLIIKKHPASMVLKRDVGVILFLLCLRQLLARIFPLYIFFVK</sequence>
<keyword evidence="1" id="KW-0472">Membrane</keyword>
<name>A0A069QI71_HOYLO</name>
<gene>
    <name evidence="2" type="ORF">HMPREF1991_01576</name>
</gene>
<dbReference type="Proteomes" id="UP000027442">
    <property type="component" value="Unassembled WGS sequence"/>
</dbReference>
<dbReference type="HOGENOM" id="CLU_3156287_0_0_10"/>
<evidence type="ECO:0000313" key="3">
    <source>
        <dbReference type="Proteomes" id="UP000027442"/>
    </source>
</evidence>
<reference evidence="2 3" key="1">
    <citation type="submission" date="2013-08" db="EMBL/GenBank/DDBJ databases">
        <authorList>
            <person name="Weinstock G."/>
            <person name="Sodergren E."/>
            <person name="Wylie T."/>
            <person name="Fulton L."/>
            <person name="Fulton R."/>
            <person name="Fronick C."/>
            <person name="O'Laughlin M."/>
            <person name="Godfrey J."/>
            <person name="Miner T."/>
            <person name="Herter B."/>
            <person name="Appelbaum E."/>
            <person name="Cordes M."/>
            <person name="Lek S."/>
            <person name="Wollam A."/>
            <person name="Pepin K.H."/>
            <person name="Palsikar V.B."/>
            <person name="Mitreva M."/>
            <person name="Wilson R.K."/>
        </authorList>
    </citation>
    <scope>NUCLEOTIDE SEQUENCE [LARGE SCALE GENOMIC DNA]</scope>
    <source>
        <strain evidence="2 3">ATCC 15930</strain>
    </source>
</reference>
<dbReference type="EMBL" id="JNGW01000066">
    <property type="protein sequence ID" value="KDR52392.1"/>
    <property type="molecule type" value="Genomic_DNA"/>
</dbReference>
<proteinExistence type="predicted"/>
<comment type="caution">
    <text evidence="2">The sequence shown here is derived from an EMBL/GenBank/DDBJ whole genome shotgun (WGS) entry which is preliminary data.</text>
</comment>
<protein>
    <submittedName>
        <fullName evidence="2">Uncharacterized protein</fullName>
    </submittedName>
</protein>
<keyword evidence="1" id="KW-0812">Transmembrane</keyword>
<dbReference type="AlphaFoldDB" id="A0A069QI71"/>
<keyword evidence="1" id="KW-1133">Transmembrane helix</keyword>
<feature type="transmembrane region" description="Helical" evidence="1">
    <location>
        <begin position="24"/>
        <end position="46"/>
    </location>
</feature>
<accession>A0A069QI71</accession>